<dbReference type="Proteomes" id="UP001596958">
    <property type="component" value="Unassembled WGS sequence"/>
</dbReference>
<dbReference type="RefSeq" id="WP_377099840.1">
    <property type="nucleotide sequence ID" value="NZ_JBHTHU010000006.1"/>
</dbReference>
<feature type="chain" id="PRO_5046243274" description="Lipocalin-like domain-containing protein" evidence="1">
    <location>
        <begin position="22"/>
        <end position="252"/>
    </location>
</feature>
<dbReference type="EMBL" id="JBHTHU010000006">
    <property type="protein sequence ID" value="MFD0750510.1"/>
    <property type="molecule type" value="Genomic_DNA"/>
</dbReference>
<comment type="caution">
    <text evidence="2">The sequence shown here is derived from an EMBL/GenBank/DDBJ whole genome shotgun (WGS) entry which is preliminary data.</text>
</comment>
<keyword evidence="3" id="KW-1185">Reference proteome</keyword>
<name>A0ABW2YXP1_9SPHI</name>
<protein>
    <recommendedName>
        <fullName evidence="4">Lipocalin-like domain-containing protein</fullName>
    </recommendedName>
</protein>
<organism evidence="2 3">
    <name type="scientific">Mucilaginibacter calamicampi</name>
    <dbReference type="NCBI Taxonomy" id="1302352"/>
    <lineage>
        <taxon>Bacteria</taxon>
        <taxon>Pseudomonadati</taxon>
        <taxon>Bacteroidota</taxon>
        <taxon>Sphingobacteriia</taxon>
        <taxon>Sphingobacteriales</taxon>
        <taxon>Sphingobacteriaceae</taxon>
        <taxon>Mucilaginibacter</taxon>
    </lineage>
</organism>
<sequence>MLKRNIFFLLVLLCICFSACKKELKAVADTDICLRNSTLYYQKKWAAIYTRIENQEAGAKKTTIIPAYGYFSINFNATYKLFGDTEPTEGKWMVDDNCNFVLKPLKGVQHNYQVKKLTADSLIITERVGAITTTLHFATASCPNMNNLEYRWNNIETRTVDYDASGVSNRQVTYPSGYIKFNTDAGYELLSNTSTFKGTWGIAQPDCNLVLDKGKRWEKSYIVEKLTADSLKLWYKDTVAKTNYLIVYKKHF</sequence>
<proteinExistence type="predicted"/>
<evidence type="ECO:0000256" key="1">
    <source>
        <dbReference type="SAM" id="SignalP"/>
    </source>
</evidence>
<evidence type="ECO:0000313" key="2">
    <source>
        <dbReference type="EMBL" id="MFD0750510.1"/>
    </source>
</evidence>
<reference evidence="3" key="1">
    <citation type="journal article" date="2019" name="Int. J. Syst. Evol. Microbiol.">
        <title>The Global Catalogue of Microorganisms (GCM) 10K type strain sequencing project: providing services to taxonomists for standard genome sequencing and annotation.</title>
        <authorList>
            <consortium name="The Broad Institute Genomics Platform"/>
            <consortium name="The Broad Institute Genome Sequencing Center for Infectious Disease"/>
            <person name="Wu L."/>
            <person name="Ma J."/>
        </authorList>
    </citation>
    <scope>NUCLEOTIDE SEQUENCE [LARGE SCALE GENOMIC DNA]</scope>
    <source>
        <strain evidence="3">CCUG 63418</strain>
    </source>
</reference>
<feature type="signal peptide" evidence="1">
    <location>
        <begin position="1"/>
        <end position="21"/>
    </location>
</feature>
<evidence type="ECO:0008006" key="4">
    <source>
        <dbReference type="Google" id="ProtNLM"/>
    </source>
</evidence>
<gene>
    <name evidence="2" type="ORF">ACFQZS_10175</name>
</gene>
<accession>A0ABW2YXP1</accession>
<keyword evidence="1" id="KW-0732">Signal</keyword>
<evidence type="ECO:0000313" key="3">
    <source>
        <dbReference type="Proteomes" id="UP001596958"/>
    </source>
</evidence>